<dbReference type="InterPro" id="IPR000569">
    <property type="entry name" value="HECT_dom"/>
</dbReference>
<evidence type="ECO:0000256" key="3">
    <source>
        <dbReference type="ARBA" id="ARBA00012485"/>
    </source>
</evidence>
<dbReference type="InterPro" id="IPR057948">
    <property type="entry name" value="TPR_TRIP12_N"/>
</dbReference>
<dbReference type="InterPro" id="IPR035983">
    <property type="entry name" value="Hect_E3_ubiquitin_ligase"/>
</dbReference>
<dbReference type="CDD" id="cd00078">
    <property type="entry name" value="HECTc"/>
    <property type="match status" value="1"/>
</dbReference>
<keyword evidence="5 6" id="KW-0833">Ubl conjugation pathway</keyword>
<name>I0YQL8_COCSC</name>
<feature type="compositionally biased region" description="Pro residues" evidence="8">
    <location>
        <begin position="1072"/>
        <end position="1081"/>
    </location>
</feature>
<dbReference type="Gene3D" id="3.90.1750.10">
    <property type="entry name" value="Hect, E3 ligase catalytic domains"/>
    <property type="match status" value="1"/>
</dbReference>
<dbReference type="OrthoDB" id="423283at2759"/>
<dbReference type="InterPro" id="IPR045322">
    <property type="entry name" value="HECTD1/TRIP12-like"/>
</dbReference>
<dbReference type="eggNOG" id="KOG0168">
    <property type="taxonomic scope" value="Eukaryota"/>
</dbReference>
<feature type="compositionally biased region" description="Acidic residues" evidence="8">
    <location>
        <begin position="1007"/>
        <end position="1035"/>
    </location>
</feature>
<dbReference type="PROSITE" id="PS50237">
    <property type="entry name" value="HECT"/>
    <property type="match status" value="1"/>
</dbReference>
<feature type="compositionally biased region" description="Acidic residues" evidence="8">
    <location>
        <begin position="979"/>
        <end position="999"/>
    </location>
</feature>
<feature type="region of interest" description="Disordered" evidence="8">
    <location>
        <begin position="861"/>
        <end position="892"/>
    </location>
</feature>
<dbReference type="STRING" id="574566.I0YQL8"/>
<proteinExistence type="inferred from homology"/>
<dbReference type="Gene3D" id="1.25.10.10">
    <property type="entry name" value="Leucine-rich Repeat Variant"/>
    <property type="match status" value="1"/>
</dbReference>
<dbReference type="PANTHER" id="PTHR45670:SF1">
    <property type="entry name" value="E3 UBIQUITIN-PROTEIN LIGASE HECTD1"/>
    <property type="match status" value="1"/>
</dbReference>
<dbReference type="SUPFAM" id="SSF48371">
    <property type="entry name" value="ARM repeat"/>
    <property type="match status" value="1"/>
</dbReference>
<dbReference type="InterPro" id="IPR016024">
    <property type="entry name" value="ARM-type_fold"/>
</dbReference>
<dbReference type="Pfam" id="PF00632">
    <property type="entry name" value="HECT"/>
    <property type="match status" value="1"/>
</dbReference>
<protein>
    <recommendedName>
        <fullName evidence="3">HECT-type E3 ubiquitin transferase</fullName>
        <ecNumber evidence="3">2.3.2.26</ecNumber>
    </recommendedName>
</protein>
<dbReference type="Gene3D" id="3.30.2410.10">
    <property type="entry name" value="Hect, E3 ligase catalytic domain"/>
    <property type="match status" value="1"/>
</dbReference>
<feature type="region of interest" description="Disordered" evidence="8">
    <location>
        <begin position="521"/>
        <end position="581"/>
    </location>
</feature>
<feature type="region of interest" description="Disordered" evidence="8">
    <location>
        <begin position="1235"/>
        <end position="1259"/>
    </location>
</feature>
<evidence type="ECO:0000259" key="9">
    <source>
        <dbReference type="PROSITE" id="PS50237"/>
    </source>
</evidence>
<feature type="compositionally biased region" description="Gly residues" evidence="8">
    <location>
        <begin position="881"/>
        <end position="892"/>
    </location>
</feature>
<dbReference type="EC" id="2.3.2.26" evidence="3"/>
<evidence type="ECO:0000313" key="10">
    <source>
        <dbReference type="EMBL" id="EIE20687.1"/>
    </source>
</evidence>
<keyword evidence="4" id="KW-0808">Transferase</keyword>
<dbReference type="RefSeq" id="XP_005645231.1">
    <property type="nucleotide sequence ID" value="XM_005645174.1"/>
</dbReference>
<dbReference type="SMART" id="SM00185">
    <property type="entry name" value="ARM"/>
    <property type="match status" value="3"/>
</dbReference>
<reference evidence="10 11" key="1">
    <citation type="journal article" date="2012" name="Genome Biol.">
        <title>The genome of the polar eukaryotic microalga coccomyxa subellipsoidea reveals traits of cold adaptation.</title>
        <authorList>
            <person name="Blanc G."/>
            <person name="Agarkova I."/>
            <person name="Grimwood J."/>
            <person name="Kuo A."/>
            <person name="Brueggeman A."/>
            <person name="Dunigan D."/>
            <person name="Gurnon J."/>
            <person name="Ladunga I."/>
            <person name="Lindquist E."/>
            <person name="Lucas S."/>
            <person name="Pangilinan J."/>
            <person name="Proschold T."/>
            <person name="Salamov A."/>
            <person name="Schmutz J."/>
            <person name="Weeks D."/>
            <person name="Yamada T."/>
            <person name="Claverie J.M."/>
            <person name="Grigoriev I."/>
            <person name="Van Etten J."/>
            <person name="Lomsadze A."/>
            <person name="Borodovsky M."/>
        </authorList>
    </citation>
    <scope>NUCLEOTIDE SEQUENCE [LARGE SCALE GENOMIC DNA]</scope>
    <source>
        <strain evidence="10 11">C-169</strain>
    </source>
</reference>
<feature type="compositionally biased region" description="Basic and acidic residues" evidence="8">
    <location>
        <begin position="524"/>
        <end position="538"/>
    </location>
</feature>
<evidence type="ECO:0000313" key="11">
    <source>
        <dbReference type="Proteomes" id="UP000007264"/>
    </source>
</evidence>
<feature type="active site" description="Glycyl thioester intermediate" evidence="6">
    <location>
        <position position="1836"/>
    </location>
</feature>
<feature type="region of interest" description="Disordered" evidence="8">
    <location>
        <begin position="1"/>
        <end position="29"/>
    </location>
</feature>
<dbReference type="eggNOG" id="KOG0170">
    <property type="taxonomic scope" value="Eukaryota"/>
</dbReference>
<feature type="region of interest" description="Disordered" evidence="8">
    <location>
        <begin position="1066"/>
        <end position="1160"/>
    </location>
</feature>
<evidence type="ECO:0000256" key="6">
    <source>
        <dbReference type="PROSITE-ProRule" id="PRU00104"/>
    </source>
</evidence>
<dbReference type="InterPro" id="IPR000225">
    <property type="entry name" value="Armadillo"/>
</dbReference>
<dbReference type="KEGG" id="csl:COCSUDRAFT_67182"/>
<dbReference type="GeneID" id="17038666"/>
<feature type="compositionally biased region" description="Pro residues" evidence="8">
    <location>
        <begin position="570"/>
        <end position="580"/>
    </location>
</feature>
<dbReference type="InterPro" id="IPR011989">
    <property type="entry name" value="ARM-like"/>
</dbReference>
<gene>
    <name evidence="10" type="ORF">COCSUDRAFT_67182</name>
</gene>
<feature type="region of interest" description="Disordered" evidence="8">
    <location>
        <begin position="919"/>
        <end position="1035"/>
    </location>
</feature>
<dbReference type="SUPFAM" id="SSF56204">
    <property type="entry name" value="Hect, E3 ligase catalytic domain"/>
    <property type="match status" value="1"/>
</dbReference>
<evidence type="ECO:0000256" key="4">
    <source>
        <dbReference type="ARBA" id="ARBA00022679"/>
    </source>
</evidence>
<dbReference type="EMBL" id="AGSI01000014">
    <property type="protein sequence ID" value="EIE20687.1"/>
    <property type="molecule type" value="Genomic_DNA"/>
</dbReference>
<comment type="caution">
    <text evidence="10">The sequence shown here is derived from an EMBL/GenBank/DDBJ whole genome shotgun (WGS) entry which is preliminary data.</text>
</comment>
<dbReference type="Proteomes" id="UP000007264">
    <property type="component" value="Unassembled WGS sequence"/>
</dbReference>
<evidence type="ECO:0000256" key="2">
    <source>
        <dbReference type="ARBA" id="ARBA00006331"/>
    </source>
</evidence>
<sequence>MERQRREDSDDAHGREGADDEDKNAQDIFGRNFGNASSALQGLLRKLGAGFDDIVPSGGLSSAQLKGFLVQLRQDDDENAQLDALSQLNELLSISNEESLSVFPVEQLVPVLVHLLNSEHNPDIMLLAARALTFLADVLPSSCSSIVRHGAVPAFCARLLTIEYIDLAEQSLQALEKLSAEHPGAVLRQGGLVAVLSYLDFFQTGVQRVAVATAATMCRSLTTDNIDAVSSAVPILTNLLQYQDSKVVENACLALSRIAEALAHSPQHLDMLCGAGLVGNAVQLVAVSETGSMTAQLSVSTYYGLIRLLTTCAAGSHSVAESLLTANMSTTMRRLLMSSTLFSTSTTSASSVLRSSDQLYEVVSLSAELLPPTPDASRCILEALPATADPGQVSVVSGGLTDGALRKAFIASNPDVLQQYSSDLLGLAMQVYGSTVLASVKNKCLRILDKVLYYSPPDMLHEQLKGLTISSFIAGLLLSHDPPTLASALILAELLMAKVPDDYRRFFLKEGVVHAMEQLAATAPKEEPEPEPKPEPAAKSRAPTLRRSSSRLKKDKEDAQDSEPSTEAAPLPPAPVPKPSPSEILRQAAAKRAAAFVQACTFDLLVLHYMHQIWAWYDTGQFSPATGHGLCPPAPDLAHFASGAGGSASETEGMRQLRRIGEDLGREGAVRELLAALQDQGPAAISTFEFLSSGAVSQLRAYLQGGPLSLPRLSPGMRSEDLMDTSDEKRLLQRLLAFADDALVPQPTGSPLMSSLVRKLHEGLASTERFPVQYSQLTPTAPSLRAFGGAGGSAGSRVQDVGSLTSGLAALAQPFKLRLCRAGHESQLRDYSSNVVLIEPLATISAVEDFLWMRVYRSPSSASQAGGEARGRSPGAAAAAGGPGPAGAGGRGSARAAAAAELQAAAEAAMKAVEAAEEAVRRNRGSRGSKEAEPAAKSSKRMTRAQAARAAAELADPEADEEGPSPRGNAADDAAAADMADDDAAEAADEDDEAEEEEVIMLQGENGTEEDEDMEEHDDEGDVQYDDEEGADVEDDEDMGIGTMQARCLPSPWQYMQQGSIVHDMHLGDTPAPTPAPPAPAAEPEAAEPAEPARTRTAQGRMSYAQAISGSGRGAAAAAGDAAGVGEPPATPQQQGGAGEAAGAAAAGDAAAQPASGQGAAAQPKLRFTLGGEQLAPPSTIFQAVQAARRARMDAEGRGPEQDSEVSAHRRGRRLWEEVHTMYYSRYDNVAEEAASSAPAVPEEEMAEASTSEAADGSLADSPLGDLLSWRTPAPDIGACEQTQDLLQLLKQLEALNRRVPFSIVLAHQIPAHLDNSPGAPGRQPKTLAPLAREEFISKKLAPKLAQQLKDVLAICGADLPPWCATLVFDYKFMLPFALRSRYFHCTAFGLARALQHLQQQQAAEGAAAQPLDREARELRVGRIQRQKVRISRKRILESAAKVFEMYGASRAVLEIEYFGEVGTGLGPTLEFYTMLSHDLQRKGLAMWRGDDSAASKVATGAAVASKAEDSRIVVSTLPAQAAAGENGRPDAYVQAPQGLFPAPMQQSKAAGSKVVERYRLLGRAMAKALQDSRLLDIPLSYTFYRAALQRPIDLYDVRKFDAALGASLEKLASAHRAWAAAGSCSAPLLVDGSPIEDLCLSFVLPGYPEYELTAGGSELVVDKHNVGTYIQAVVNATLHEGIKAQMQAFRAGFTEVFALGALQCFHEDELEAMLCGVGEKWSVDKLAETIKCDHGYTQESTAIRYFLEVISELDAADQRRFLRFVTGSPRLPPGGIASLQPRLTVVRKVSAATKEASPAADSAAGASPGASARALQAQASTSFAADGDLPSVMTCANYIKLPPYSSKAVARARILFAIREGQGSFDLS</sequence>
<feature type="compositionally biased region" description="Low complexity" evidence="8">
    <location>
        <begin position="1082"/>
        <end position="1098"/>
    </location>
</feature>
<comment type="catalytic activity">
    <reaction evidence="1">
        <text>S-ubiquitinyl-[E2 ubiquitin-conjugating enzyme]-L-cysteine + [acceptor protein]-L-lysine = [E2 ubiquitin-conjugating enzyme]-L-cysteine + N(6)-ubiquitinyl-[acceptor protein]-L-lysine.</text>
        <dbReference type="EC" id="2.3.2.26"/>
    </reaction>
</comment>
<dbReference type="GO" id="GO:0061630">
    <property type="term" value="F:ubiquitin protein ligase activity"/>
    <property type="evidence" value="ECO:0007669"/>
    <property type="project" value="UniProtKB-EC"/>
</dbReference>
<evidence type="ECO:0000256" key="7">
    <source>
        <dbReference type="PROSITE-ProRule" id="PRU00259"/>
    </source>
</evidence>
<dbReference type="GO" id="GO:0043161">
    <property type="term" value="P:proteasome-mediated ubiquitin-dependent protein catabolic process"/>
    <property type="evidence" value="ECO:0007669"/>
    <property type="project" value="TreeGrafter"/>
</dbReference>
<organism evidence="10 11">
    <name type="scientific">Coccomyxa subellipsoidea (strain C-169)</name>
    <name type="common">Green microalga</name>
    <dbReference type="NCBI Taxonomy" id="574566"/>
    <lineage>
        <taxon>Eukaryota</taxon>
        <taxon>Viridiplantae</taxon>
        <taxon>Chlorophyta</taxon>
        <taxon>core chlorophytes</taxon>
        <taxon>Trebouxiophyceae</taxon>
        <taxon>Trebouxiophyceae incertae sedis</taxon>
        <taxon>Coccomyxaceae</taxon>
        <taxon>Coccomyxa</taxon>
        <taxon>Coccomyxa subellipsoidea</taxon>
    </lineage>
</organism>
<feature type="repeat" description="ARM" evidence="7">
    <location>
        <begin position="107"/>
        <end position="136"/>
    </location>
</feature>
<feature type="compositionally biased region" description="Low complexity" evidence="8">
    <location>
        <begin position="1105"/>
        <end position="1160"/>
    </location>
</feature>
<dbReference type="GO" id="GO:0000209">
    <property type="term" value="P:protein polyubiquitination"/>
    <property type="evidence" value="ECO:0007669"/>
    <property type="project" value="TreeGrafter"/>
</dbReference>
<evidence type="ECO:0000256" key="5">
    <source>
        <dbReference type="ARBA" id="ARBA00022786"/>
    </source>
</evidence>
<accession>I0YQL8</accession>
<dbReference type="Pfam" id="PF00514">
    <property type="entry name" value="Arm"/>
    <property type="match status" value="1"/>
</dbReference>
<feature type="domain" description="HECT" evidence="9">
    <location>
        <begin position="1533"/>
        <end position="1869"/>
    </location>
</feature>
<feature type="compositionally biased region" description="Basic and acidic residues" evidence="8">
    <location>
        <begin position="1"/>
        <end position="17"/>
    </location>
</feature>
<keyword evidence="11" id="KW-1185">Reference proteome</keyword>
<comment type="similarity">
    <text evidence="2">Belongs to the UPL family. K-HECT subfamily.</text>
</comment>
<dbReference type="PANTHER" id="PTHR45670">
    <property type="entry name" value="E3 UBIQUITIN-PROTEIN LIGASE TRIP12"/>
    <property type="match status" value="1"/>
</dbReference>
<dbReference type="PROSITE" id="PS50176">
    <property type="entry name" value="ARM_REPEAT"/>
    <property type="match status" value="1"/>
</dbReference>
<evidence type="ECO:0000256" key="8">
    <source>
        <dbReference type="SAM" id="MobiDB-lite"/>
    </source>
</evidence>
<dbReference type="Pfam" id="PF25579">
    <property type="entry name" value="TPR_TRIP12_N"/>
    <property type="match status" value="1"/>
</dbReference>
<dbReference type="SMART" id="SM00119">
    <property type="entry name" value="HECTc"/>
    <property type="match status" value="1"/>
</dbReference>
<evidence type="ECO:0000256" key="1">
    <source>
        <dbReference type="ARBA" id="ARBA00000885"/>
    </source>
</evidence>
<feature type="compositionally biased region" description="Low complexity" evidence="8">
    <location>
        <begin position="944"/>
        <end position="954"/>
    </location>
</feature>